<gene>
    <name evidence="1" type="ORF">CEUR00632_LOCUS8247</name>
</gene>
<protein>
    <submittedName>
        <fullName evidence="1">Uncharacterized protein</fullName>
    </submittedName>
</protein>
<evidence type="ECO:0000313" key="1">
    <source>
        <dbReference type="EMBL" id="CAD8288208.1"/>
    </source>
</evidence>
<dbReference type="EMBL" id="HBEC01017584">
    <property type="protein sequence ID" value="CAD8288208.1"/>
    <property type="molecule type" value="Transcribed_RNA"/>
</dbReference>
<name>A0A7R9YUZ5_9CHLO</name>
<accession>A0A7R9YUZ5</accession>
<proteinExistence type="predicted"/>
<reference evidence="1" key="1">
    <citation type="submission" date="2021-01" db="EMBL/GenBank/DDBJ databases">
        <authorList>
            <person name="Corre E."/>
            <person name="Pelletier E."/>
            <person name="Niang G."/>
            <person name="Scheremetjew M."/>
            <person name="Finn R."/>
            <person name="Kale V."/>
            <person name="Holt S."/>
            <person name="Cochrane G."/>
            <person name="Meng A."/>
            <person name="Brown T."/>
            <person name="Cohen L."/>
        </authorList>
    </citation>
    <scope>NUCLEOTIDE SEQUENCE</scope>
    <source>
        <strain evidence="1">CCMP219</strain>
    </source>
</reference>
<organism evidence="1">
    <name type="scientific">Chlamydomonas euryale</name>
    <dbReference type="NCBI Taxonomy" id="1486919"/>
    <lineage>
        <taxon>Eukaryota</taxon>
        <taxon>Viridiplantae</taxon>
        <taxon>Chlorophyta</taxon>
        <taxon>core chlorophytes</taxon>
        <taxon>Chlorophyceae</taxon>
        <taxon>CS clade</taxon>
        <taxon>Chlamydomonadales</taxon>
        <taxon>Chlamydomonadaceae</taxon>
        <taxon>Chlamydomonas</taxon>
    </lineage>
</organism>
<sequence length="93" mass="10692">MEGASLDGCVGVSKQQMDIRQYSEGMAEAGLPGEACWCFLKGLESLVNLIDVFSWGWLVEKALAVKVQSWREQQCQCRRLLQGHCRWRWMRNV</sequence>
<dbReference type="AlphaFoldDB" id="A0A7R9YUZ5"/>